<protein>
    <submittedName>
        <fullName evidence="1">Uncharacterized protein</fullName>
    </submittedName>
</protein>
<dbReference type="AlphaFoldDB" id="A0A0K2VIL0"/>
<dbReference type="EMBL" id="HACA01032824">
    <property type="protein sequence ID" value="CDW50185.1"/>
    <property type="molecule type" value="Transcribed_RNA"/>
</dbReference>
<evidence type="ECO:0000313" key="1">
    <source>
        <dbReference type="EMBL" id="CDW50185.1"/>
    </source>
</evidence>
<organism evidence="1">
    <name type="scientific">Lepeophtheirus salmonis</name>
    <name type="common">Salmon louse</name>
    <name type="synonym">Caligus salmonis</name>
    <dbReference type="NCBI Taxonomy" id="72036"/>
    <lineage>
        <taxon>Eukaryota</taxon>
        <taxon>Metazoa</taxon>
        <taxon>Ecdysozoa</taxon>
        <taxon>Arthropoda</taxon>
        <taxon>Crustacea</taxon>
        <taxon>Multicrustacea</taxon>
        <taxon>Hexanauplia</taxon>
        <taxon>Copepoda</taxon>
        <taxon>Siphonostomatoida</taxon>
        <taxon>Caligidae</taxon>
        <taxon>Lepeophtheirus</taxon>
    </lineage>
</organism>
<name>A0A0K2VIL0_LEPSM</name>
<accession>A0A0K2VIL0</accession>
<proteinExistence type="predicted"/>
<sequence length="50" mass="5916">MRFHHMVLHTFTNSTSSFSELLEGKREDKEGEVYRDPLDFALLDNIFDLL</sequence>
<reference evidence="1" key="1">
    <citation type="submission" date="2014-05" db="EMBL/GenBank/DDBJ databases">
        <authorList>
            <person name="Chronopoulou M."/>
        </authorList>
    </citation>
    <scope>NUCLEOTIDE SEQUENCE</scope>
    <source>
        <tissue evidence="1">Whole organism</tissue>
    </source>
</reference>